<dbReference type="eggNOG" id="COG1044">
    <property type="taxonomic scope" value="Bacteria"/>
</dbReference>
<comment type="caution">
    <text evidence="3">The sequence shown here is derived from an EMBL/GenBank/DDBJ whole genome shotgun (WGS) entry which is preliminary data.</text>
</comment>
<evidence type="ECO:0000256" key="2">
    <source>
        <dbReference type="SAM" id="SignalP"/>
    </source>
</evidence>
<accession>F8X337</accession>
<reference evidence="3 4" key="1">
    <citation type="submission" date="2011-04" db="EMBL/GenBank/DDBJ databases">
        <title>The Genome Sequence of Dysgonomonas mossii DSM 22836.</title>
        <authorList>
            <consortium name="The Broad Institute Genome Sequencing Platform"/>
            <person name="Earl A."/>
            <person name="Ward D."/>
            <person name="Feldgarden M."/>
            <person name="Gevers D."/>
            <person name="Pudlo N."/>
            <person name="Martens E."/>
            <person name="Allen-Vercoe E."/>
            <person name="Young S.K."/>
            <person name="Zeng Q."/>
            <person name="Gargeya S."/>
            <person name="Fitzgerald M."/>
            <person name="Haas B."/>
            <person name="Abouelleil A."/>
            <person name="Alvarado L."/>
            <person name="Arachchi H.M."/>
            <person name="Berlin A."/>
            <person name="Brown A."/>
            <person name="Chapman S.B."/>
            <person name="Chen Z."/>
            <person name="Dunbar C."/>
            <person name="Freedman E."/>
            <person name="Gearin G."/>
            <person name="Gellesch M."/>
            <person name="Goldberg J."/>
            <person name="Griggs A."/>
            <person name="Gujja S."/>
            <person name="Heiman D."/>
            <person name="Howarth C."/>
            <person name="Larson L."/>
            <person name="Lui A."/>
            <person name="MacDonald P.J.P."/>
            <person name="Mehta T."/>
            <person name="Montmayeur A."/>
            <person name="Murphy C."/>
            <person name="Neiman D."/>
            <person name="Pearson M."/>
            <person name="Priest M."/>
            <person name="Roberts A."/>
            <person name="Saif S."/>
            <person name="Shea T."/>
            <person name="Shenoy N."/>
            <person name="Sisk P."/>
            <person name="Stolte C."/>
            <person name="Sykes S."/>
            <person name="Yandava C."/>
            <person name="Wortman J."/>
            <person name="Nusbaum C."/>
            <person name="Birren B."/>
        </authorList>
    </citation>
    <scope>NUCLEOTIDE SEQUENCE [LARGE SCALE GENOMIC DNA]</scope>
    <source>
        <strain evidence="3 4">DSM 22836</strain>
    </source>
</reference>
<dbReference type="HOGENOM" id="CLU_1213262_0_0_10"/>
<feature type="signal peptide" evidence="2">
    <location>
        <begin position="1"/>
        <end position="19"/>
    </location>
</feature>
<dbReference type="OrthoDB" id="769954at2"/>
<keyword evidence="1" id="KW-0175">Coiled coil</keyword>
<organism evidence="3 4">
    <name type="scientific">Dysgonomonas mossii DSM 22836</name>
    <dbReference type="NCBI Taxonomy" id="742767"/>
    <lineage>
        <taxon>Bacteria</taxon>
        <taxon>Pseudomonadati</taxon>
        <taxon>Bacteroidota</taxon>
        <taxon>Bacteroidia</taxon>
        <taxon>Bacteroidales</taxon>
        <taxon>Dysgonomonadaceae</taxon>
        <taxon>Dysgonomonas</taxon>
    </lineage>
</organism>
<sequence length="228" mass="25719">MKMIIIFMCFSLSIINAFSQDQPINRKLLVKDRIDITNTSTNTLRSVFARLEEGNTTGDGTFLGVRSYVTQPINTKSFAIEHRFYNILNNSINFYRGNSYTGGSVGIAVNDGTEIARFHSSGLNLAGTINARQVNIKVNAGADFVFSPDYQLKPLSEVEAFVKENKHLPEIPSEKQMVENGLNVNEMQIKLLLKIEELTLYVIEQNKQNKDLQKQIDELKEQLKASQP</sequence>
<keyword evidence="2" id="KW-0732">Signal</keyword>
<dbReference type="EMBL" id="ADLW01000014">
    <property type="protein sequence ID" value="EGK05515.1"/>
    <property type="molecule type" value="Genomic_DNA"/>
</dbReference>
<gene>
    <name evidence="3" type="ORF">HMPREF9456_02716</name>
</gene>
<evidence type="ECO:0000313" key="3">
    <source>
        <dbReference type="EMBL" id="EGK05515.1"/>
    </source>
</evidence>
<dbReference type="AlphaFoldDB" id="F8X337"/>
<name>F8X337_9BACT</name>
<evidence type="ECO:0000313" key="4">
    <source>
        <dbReference type="Proteomes" id="UP000006420"/>
    </source>
</evidence>
<dbReference type="Proteomes" id="UP000006420">
    <property type="component" value="Unassembled WGS sequence"/>
</dbReference>
<proteinExistence type="predicted"/>
<feature type="coiled-coil region" evidence="1">
    <location>
        <begin position="195"/>
        <end position="222"/>
    </location>
</feature>
<keyword evidence="4" id="KW-1185">Reference proteome</keyword>
<evidence type="ECO:0000256" key="1">
    <source>
        <dbReference type="SAM" id="Coils"/>
    </source>
</evidence>
<protein>
    <submittedName>
        <fullName evidence="3">Uncharacterized protein</fullName>
    </submittedName>
</protein>
<dbReference type="STRING" id="742767.HMPREF9456_02716"/>
<feature type="chain" id="PRO_5005679004" evidence="2">
    <location>
        <begin position="20"/>
        <end position="228"/>
    </location>
</feature>